<evidence type="ECO:0000313" key="3">
    <source>
        <dbReference type="Proteomes" id="UP001596413"/>
    </source>
</evidence>
<gene>
    <name evidence="2" type="ORF">ACFQLX_19195</name>
</gene>
<evidence type="ECO:0000313" key="2">
    <source>
        <dbReference type="EMBL" id="MFC7220271.1"/>
    </source>
</evidence>
<comment type="caution">
    <text evidence="2">The sequence shown here is derived from an EMBL/GenBank/DDBJ whole genome shotgun (WGS) entry which is preliminary data.</text>
</comment>
<feature type="compositionally biased region" description="Polar residues" evidence="1">
    <location>
        <begin position="102"/>
        <end position="112"/>
    </location>
</feature>
<reference evidence="3" key="1">
    <citation type="journal article" date="2019" name="Int. J. Syst. Evol. Microbiol.">
        <title>The Global Catalogue of Microorganisms (GCM) 10K type strain sequencing project: providing services to taxonomists for standard genome sequencing and annotation.</title>
        <authorList>
            <consortium name="The Broad Institute Genomics Platform"/>
            <consortium name="The Broad Institute Genome Sequencing Center for Infectious Disease"/>
            <person name="Wu L."/>
            <person name="Ma J."/>
        </authorList>
    </citation>
    <scope>NUCLEOTIDE SEQUENCE [LARGE SCALE GENOMIC DNA]</scope>
    <source>
        <strain evidence="3">CGMCC 1.13681</strain>
    </source>
</reference>
<protein>
    <submittedName>
        <fullName evidence="2">Ribonuclease E/G</fullName>
    </submittedName>
</protein>
<proteinExistence type="predicted"/>
<feature type="non-terminal residue" evidence="2">
    <location>
        <position position="152"/>
    </location>
</feature>
<organism evidence="2 3">
    <name type="scientific">Streptomyces polyrhachis</name>
    <dbReference type="NCBI Taxonomy" id="1282885"/>
    <lineage>
        <taxon>Bacteria</taxon>
        <taxon>Bacillati</taxon>
        <taxon>Actinomycetota</taxon>
        <taxon>Actinomycetes</taxon>
        <taxon>Kitasatosporales</taxon>
        <taxon>Streptomycetaceae</taxon>
        <taxon>Streptomyces</taxon>
    </lineage>
</organism>
<feature type="compositionally biased region" description="Low complexity" evidence="1">
    <location>
        <begin position="53"/>
        <end position="75"/>
    </location>
</feature>
<feature type="compositionally biased region" description="Polar residues" evidence="1">
    <location>
        <begin position="12"/>
        <end position="23"/>
    </location>
</feature>
<evidence type="ECO:0000256" key="1">
    <source>
        <dbReference type="SAM" id="MobiDB-lite"/>
    </source>
</evidence>
<accession>A0ABW2GJY2</accession>
<keyword evidence="3" id="KW-1185">Reference proteome</keyword>
<feature type="compositionally biased region" description="Basic and acidic residues" evidence="1">
    <location>
        <begin position="117"/>
        <end position="126"/>
    </location>
</feature>
<dbReference type="EMBL" id="JBHSZO010000031">
    <property type="protein sequence ID" value="MFC7220271.1"/>
    <property type="molecule type" value="Genomic_DNA"/>
</dbReference>
<feature type="region of interest" description="Disordered" evidence="1">
    <location>
        <begin position="1"/>
        <end position="152"/>
    </location>
</feature>
<sequence length="152" mass="15746">MLEQHEPMESVSRASTSTDSNDSPGDKLPPRRRRRAASRPAGPPGTVQTEAGPADAAVAIPQDAAETAAPAVAAKAETDEAAPARPRRRATRRASAPAGAPQSDQSADTAATETGEGEIRVTDSAEQKTSTDQGGTDEAAPARPRRRATRRA</sequence>
<feature type="compositionally biased region" description="Basic residues" evidence="1">
    <location>
        <begin position="143"/>
        <end position="152"/>
    </location>
</feature>
<dbReference type="Proteomes" id="UP001596413">
    <property type="component" value="Unassembled WGS sequence"/>
</dbReference>
<name>A0ABW2GJY2_9ACTN</name>